<comment type="caution">
    <text evidence="1">The sequence shown here is derived from an EMBL/GenBank/DDBJ whole genome shotgun (WGS) entry which is preliminary data.</text>
</comment>
<keyword evidence="2" id="KW-1185">Reference proteome</keyword>
<evidence type="ECO:0000313" key="1">
    <source>
        <dbReference type="EMBL" id="ORW17686.1"/>
    </source>
</evidence>
<dbReference type="RefSeq" id="WP_085080978.1">
    <property type="nucleotide sequence ID" value="NZ_JACKRZ010000079.1"/>
</dbReference>
<dbReference type="OrthoDB" id="9785847at2"/>
<name>A0A1X1Z333_9MYCO</name>
<dbReference type="Proteomes" id="UP000193529">
    <property type="component" value="Unassembled WGS sequence"/>
</dbReference>
<evidence type="ECO:0000313" key="2">
    <source>
        <dbReference type="Proteomes" id="UP000193529"/>
    </source>
</evidence>
<dbReference type="AlphaFoldDB" id="A0A1X1Z333"/>
<evidence type="ECO:0008006" key="3">
    <source>
        <dbReference type="Google" id="ProtNLM"/>
    </source>
</evidence>
<dbReference type="STRING" id="153971.AWC19_20605"/>
<organism evidence="1 2">
    <name type="scientific">Mycobacterium palustre</name>
    <dbReference type="NCBI Taxonomy" id="153971"/>
    <lineage>
        <taxon>Bacteria</taxon>
        <taxon>Bacillati</taxon>
        <taxon>Actinomycetota</taxon>
        <taxon>Actinomycetes</taxon>
        <taxon>Mycobacteriales</taxon>
        <taxon>Mycobacteriaceae</taxon>
        <taxon>Mycobacterium</taxon>
        <taxon>Mycobacterium simiae complex</taxon>
    </lineage>
</organism>
<sequence>MKGAAIVGAAGVAAWGAAPRERLTAGPTGERAASPRAYPGPGWVSVPDAGHLLNWEAADELIEVVKSFPSQRVTFAEG</sequence>
<proteinExistence type="predicted"/>
<gene>
    <name evidence="1" type="ORF">AWC19_20605</name>
</gene>
<protein>
    <recommendedName>
        <fullName evidence="3">Alpha/beta hydrolase</fullName>
    </recommendedName>
</protein>
<accession>A0A1X1Z333</accession>
<reference evidence="1 2" key="1">
    <citation type="submission" date="2016-01" db="EMBL/GenBank/DDBJ databases">
        <title>The new phylogeny of the genus Mycobacterium.</title>
        <authorList>
            <person name="Tarcisio F."/>
            <person name="Conor M."/>
            <person name="Antonella G."/>
            <person name="Elisabetta G."/>
            <person name="Giulia F.S."/>
            <person name="Sara T."/>
            <person name="Anna F."/>
            <person name="Clotilde B."/>
            <person name="Roberto B."/>
            <person name="Veronica D.S."/>
            <person name="Fabio R."/>
            <person name="Monica P."/>
            <person name="Olivier J."/>
            <person name="Enrico T."/>
            <person name="Nicola S."/>
        </authorList>
    </citation>
    <scope>NUCLEOTIDE SEQUENCE [LARGE SCALE GENOMIC DNA]</scope>
    <source>
        <strain evidence="1 2">DSM 44572</strain>
    </source>
</reference>
<dbReference type="EMBL" id="LQPJ01000144">
    <property type="protein sequence ID" value="ORW17686.1"/>
    <property type="molecule type" value="Genomic_DNA"/>
</dbReference>